<reference evidence="9" key="1">
    <citation type="submission" date="2016-10" db="EMBL/GenBank/DDBJ databases">
        <authorList>
            <person name="Varghese N."/>
            <person name="Submissions S."/>
        </authorList>
    </citation>
    <scope>NUCLEOTIDE SEQUENCE [LARGE SCALE GENOMIC DNA]</scope>
    <source>
        <strain evidence="9">DSM 45789</strain>
    </source>
</reference>
<keyword evidence="9" id="KW-1185">Reference proteome</keyword>
<feature type="transmembrane region" description="Helical" evidence="7">
    <location>
        <begin position="74"/>
        <end position="96"/>
    </location>
</feature>
<keyword evidence="4 7" id="KW-0812">Transmembrane</keyword>
<dbReference type="AlphaFoldDB" id="A0A1I6RE51"/>
<dbReference type="Proteomes" id="UP000198660">
    <property type="component" value="Unassembled WGS sequence"/>
</dbReference>
<evidence type="ECO:0000313" key="8">
    <source>
        <dbReference type="EMBL" id="SFS62936.1"/>
    </source>
</evidence>
<dbReference type="RefSeq" id="WP_091836236.1">
    <property type="nucleotide sequence ID" value="NZ_FPAA01000005.1"/>
</dbReference>
<protein>
    <submittedName>
        <fullName evidence="8">Heme/copper-type cytochrome/quinol oxidase, subunit 4</fullName>
    </submittedName>
</protein>
<keyword evidence="3" id="KW-1003">Cell membrane</keyword>
<proteinExistence type="inferred from homology"/>
<evidence type="ECO:0000256" key="2">
    <source>
        <dbReference type="ARBA" id="ARBA00008079"/>
    </source>
</evidence>
<keyword evidence="6 7" id="KW-0472">Membrane</keyword>
<organism evidence="8 9">
    <name type="scientific">Marininema halotolerans</name>
    <dbReference type="NCBI Taxonomy" id="1155944"/>
    <lineage>
        <taxon>Bacteria</taxon>
        <taxon>Bacillati</taxon>
        <taxon>Bacillota</taxon>
        <taxon>Bacilli</taxon>
        <taxon>Bacillales</taxon>
        <taxon>Thermoactinomycetaceae</taxon>
        <taxon>Marininema</taxon>
    </lineage>
</organism>
<dbReference type="PANTHER" id="PTHR36835:SF1">
    <property type="entry name" value="CYTOCHROME BO(3) UBIQUINOL OXIDASE SUBUNIT 4"/>
    <property type="match status" value="1"/>
</dbReference>
<evidence type="ECO:0000256" key="4">
    <source>
        <dbReference type="ARBA" id="ARBA00022692"/>
    </source>
</evidence>
<dbReference type="InterPro" id="IPR050968">
    <property type="entry name" value="Cytochrome_c_oxidase_bac_sub4"/>
</dbReference>
<feature type="transmembrane region" description="Helical" evidence="7">
    <location>
        <begin position="48"/>
        <end position="68"/>
    </location>
</feature>
<dbReference type="EMBL" id="FPAA01000005">
    <property type="protein sequence ID" value="SFS62936.1"/>
    <property type="molecule type" value="Genomic_DNA"/>
</dbReference>
<dbReference type="GO" id="GO:0009486">
    <property type="term" value="F:cytochrome bo3 ubiquinol oxidase activity"/>
    <property type="evidence" value="ECO:0007669"/>
    <property type="project" value="TreeGrafter"/>
</dbReference>
<keyword evidence="5 7" id="KW-1133">Transmembrane helix</keyword>
<dbReference type="GO" id="GO:0015078">
    <property type="term" value="F:proton transmembrane transporter activity"/>
    <property type="evidence" value="ECO:0007669"/>
    <property type="project" value="TreeGrafter"/>
</dbReference>
<evidence type="ECO:0000256" key="7">
    <source>
        <dbReference type="SAM" id="Phobius"/>
    </source>
</evidence>
<dbReference type="GO" id="GO:0019646">
    <property type="term" value="P:aerobic electron transport chain"/>
    <property type="evidence" value="ECO:0007669"/>
    <property type="project" value="TreeGrafter"/>
</dbReference>
<comment type="similarity">
    <text evidence="2">Belongs to the cytochrome c oxidase bacterial subunit 4 family.</text>
</comment>
<dbReference type="PANTHER" id="PTHR36835">
    <property type="entry name" value="CYTOCHROME BO(3) UBIQUINOL OXIDASE SUBUNIT 4"/>
    <property type="match status" value="1"/>
</dbReference>
<dbReference type="GO" id="GO:0015990">
    <property type="term" value="P:electron transport coupled proton transport"/>
    <property type="evidence" value="ECO:0007669"/>
    <property type="project" value="TreeGrafter"/>
</dbReference>
<comment type="subcellular location">
    <subcellularLocation>
        <location evidence="1">Cell membrane</location>
        <topology evidence="1">Multi-pass membrane protein</topology>
    </subcellularLocation>
</comment>
<dbReference type="InterPro" id="IPR005171">
    <property type="entry name" value="Cyt_c_oxidase_su4_prok"/>
</dbReference>
<dbReference type="Pfam" id="PF03626">
    <property type="entry name" value="COX4_pro"/>
    <property type="match status" value="1"/>
</dbReference>
<accession>A0A1I6RE51</accession>
<evidence type="ECO:0000256" key="3">
    <source>
        <dbReference type="ARBA" id="ARBA00022475"/>
    </source>
</evidence>
<evidence type="ECO:0000256" key="1">
    <source>
        <dbReference type="ARBA" id="ARBA00004651"/>
    </source>
</evidence>
<dbReference type="GO" id="GO:0005886">
    <property type="term" value="C:plasma membrane"/>
    <property type="evidence" value="ECO:0007669"/>
    <property type="project" value="UniProtKB-SubCell"/>
</dbReference>
<sequence length="98" mass="11350">MTNSDQQPNRPQETTSRHLISFGWMLLFTAISFALVKMEKFSPSVTFFFIVVLAFIQLILQLVTFMHLDRRHQLPILFMSSGIGFSIIIAVGMWWLRG</sequence>
<evidence type="ECO:0000313" key="9">
    <source>
        <dbReference type="Proteomes" id="UP000198660"/>
    </source>
</evidence>
<gene>
    <name evidence="8" type="ORF">SAMN05444972_10527</name>
</gene>
<dbReference type="OrthoDB" id="2990188at2"/>
<dbReference type="GO" id="GO:0009319">
    <property type="term" value="C:cytochrome o ubiquinol oxidase complex"/>
    <property type="evidence" value="ECO:0007669"/>
    <property type="project" value="TreeGrafter"/>
</dbReference>
<evidence type="ECO:0000256" key="6">
    <source>
        <dbReference type="ARBA" id="ARBA00023136"/>
    </source>
</evidence>
<name>A0A1I6RE51_9BACL</name>
<evidence type="ECO:0000256" key="5">
    <source>
        <dbReference type="ARBA" id="ARBA00022989"/>
    </source>
</evidence>
<feature type="transmembrane region" description="Helical" evidence="7">
    <location>
        <begin position="18"/>
        <end position="36"/>
    </location>
</feature>